<evidence type="ECO:0000313" key="2">
    <source>
        <dbReference type="Proteomes" id="UP001597479"/>
    </source>
</evidence>
<name>A0ABW5VTH6_9MICO</name>
<protein>
    <submittedName>
        <fullName evidence="1">Uncharacterized protein</fullName>
    </submittedName>
</protein>
<sequence length="248" mass="27468">MTELAYMVREDWAQQGTAMEQSSATIRSWLGDKKLVYAVGRPDMFNDKARNIERGTAMQIGDTTTPAPVVGLEQLSDLAARDDASDIAVVAIHPRDPRECDAMRNAYETESLDRMYVQIWAPSNLARSWVEGQGAIDLHTGRAVETPDPVQVAGCELIVNEEYNGLSTGNGKDTVIQVLRSFNAEGYPLDTDTWLRAYFSAGGAFRHAEVVKKFVEEVAGGKRHRVTDRFLPEIVGILREQVAKTPPK</sequence>
<dbReference type="RefSeq" id="WP_377183758.1">
    <property type="nucleotide sequence ID" value="NZ_JBHUOG010000002.1"/>
</dbReference>
<evidence type="ECO:0000313" key="1">
    <source>
        <dbReference type="EMBL" id="MFD2794554.1"/>
    </source>
</evidence>
<gene>
    <name evidence="1" type="ORF">ACFS27_13440</name>
</gene>
<dbReference type="EMBL" id="JBHUOG010000002">
    <property type="protein sequence ID" value="MFD2794554.1"/>
    <property type="molecule type" value="Genomic_DNA"/>
</dbReference>
<proteinExistence type="predicted"/>
<dbReference type="Proteomes" id="UP001597479">
    <property type="component" value="Unassembled WGS sequence"/>
</dbReference>
<reference evidence="2" key="1">
    <citation type="journal article" date="2019" name="Int. J. Syst. Evol. Microbiol.">
        <title>The Global Catalogue of Microorganisms (GCM) 10K type strain sequencing project: providing services to taxonomists for standard genome sequencing and annotation.</title>
        <authorList>
            <consortium name="The Broad Institute Genomics Platform"/>
            <consortium name="The Broad Institute Genome Sequencing Center for Infectious Disease"/>
            <person name="Wu L."/>
            <person name="Ma J."/>
        </authorList>
    </citation>
    <scope>NUCLEOTIDE SEQUENCE [LARGE SCALE GENOMIC DNA]</scope>
    <source>
        <strain evidence="2">CCM 7044</strain>
    </source>
</reference>
<organism evidence="1 2">
    <name type="scientific">Promicromonospora vindobonensis</name>
    <dbReference type="NCBI Taxonomy" id="195748"/>
    <lineage>
        <taxon>Bacteria</taxon>
        <taxon>Bacillati</taxon>
        <taxon>Actinomycetota</taxon>
        <taxon>Actinomycetes</taxon>
        <taxon>Micrococcales</taxon>
        <taxon>Promicromonosporaceae</taxon>
        <taxon>Promicromonospora</taxon>
    </lineage>
</organism>
<keyword evidence="2" id="KW-1185">Reference proteome</keyword>
<comment type="caution">
    <text evidence="1">The sequence shown here is derived from an EMBL/GenBank/DDBJ whole genome shotgun (WGS) entry which is preliminary data.</text>
</comment>
<accession>A0ABW5VTH6</accession>